<keyword evidence="3" id="KW-1185">Reference proteome</keyword>
<name>A0A518DC60_9BACT</name>
<dbReference type="RefSeq" id="WP_231954367.1">
    <property type="nucleotide sequence ID" value="NZ_CP036291.1"/>
</dbReference>
<organism evidence="2 3">
    <name type="scientific">Pirellulimonas nuda</name>
    <dbReference type="NCBI Taxonomy" id="2528009"/>
    <lineage>
        <taxon>Bacteria</taxon>
        <taxon>Pseudomonadati</taxon>
        <taxon>Planctomycetota</taxon>
        <taxon>Planctomycetia</taxon>
        <taxon>Pirellulales</taxon>
        <taxon>Lacipirellulaceae</taxon>
        <taxon>Pirellulimonas</taxon>
    </lineage>
</organism>
<dbReference type="Proteomes" id="UP000317429">
    <property type="component" value="Chromosome"/>
</dbReference>
<proteinExistence type="predicted"/>
<sequence length="432" mass="47979">MEEQKRLNPTGYAYPAHLAAALRRGWADRALDPALLPCSDSVELLIDTMYQASLLREESQGVQCRIIAAGPSTFDSALRDGASSLQVLRFNEPFDFTPHQLRKLAGASGYYRSLLAVDCDSGGPPLIWGMVITGTDWVNRVITDKADDDPLPQRLVVHCIGPGHLLAAAGDIRVVESSGGKLLTEGFDPFRSQWLPGRFGAMRANMIQQLEGQQPSGGSTTRLCDSFVRDVAQRVVRRALRLVRTRGHGGMLIYLADADVQRAELGRWLRFRVRFADDDSTLRFVRLMKRLMERALQLGVELGLAEVTYEDFRQMRDVRLDELKGAIIELGHVFADMMSVDGALVLDRGFRLIGFGAEILGDSHVDTVFRALDLEATRSVPERADMSGTRHRSAYRLVRGLPETIAVVVSQDGDVRFIAQTDPGITCWHYLP</sequence>
<gene>
    <name evidence="2" type="ORF">Pla175_24290</name>
</gene>
<accession>A0A518DC60</accession>
<feature type="domain" description="Probable sensor" evidence="1">
    <location>
        <begin position="34"/>
        <end position="131"/>
    </location>
</feature>
<evidence type="ECO:0000259" key="1">
    <source>
        <dbReference type="Pfam" id="PF21751"/>
    </source>
</evidence>
<dbReference type="KEGG" id="pnd:Pla175_24290"/>
<dbReference type="Pfam" id="PF21751">
    <property type="entry name" value="DACNV"/>
    <property type="match status" value="1"/>
</dbReference>
<dbReference type="AlphaFoldDB" id="A0A518DC60"/>
<reference evidence="2 3" key="1">
    <citation type="submission" date="2019-02" db="EMBL/GenBank/DDBJ databases">
        <title>Deep-cultivation of Planctomycetes and their phenomic and genomic characterization uncovers novel biology.</title>
        <authorList>
            <person name="Wiegand S."/>
            <person name="Jogler M."/>
            <person name="Boedeker C."/>
            <person name="Pinto D."/>
            <person name="Vollmers J."/>
            <person name="Rivas-Marin E."/>
            <person name="Kohn T."/>
            <person name="Peeters S.H."/>
            <person name="Heuer A."/>
            <person name="Rast P."/>
            <person name="Oberbeckmann S."/>
            <person name="Bunk B."/>
            <person name="Jeske O."/>
            <person name="Meyerdierks A."/>
            <person name="Storesund J.E."/>
            <person name="Kallscheuer N."/>
            <person name="Luecker S."/>
            <person name="Lage O.M."/>
            <person name="Pohl T."/>
            <person name="Merkel B.J."/>
            <person name="Hornburger P."/>
            <person name="Mueller R.-W."/>
            <person name="Bruemmer F."/>
            <person name="Labrenz M."/>
            <person name="Spormann A.M."/>
            <person name="Op den Camp H."/>
            <person name="Overmann J."/>
            <person name="Amann R."/>
            <person name="Jetten M.S.M."/>
            <person name="Mascher T."/>
            <person name="Medema M.H."/>
            <person name="Devos D.P."/>
            <person name="Kaster A.-K."/>
            <person name="Ovreas L."/>
            <person name="Rohde M."/>
            <person name="Galperin M.Y."/>
            <person name="Jogler C."/>
        </authorList>
    </citation>
    <scope>NUCLEOTIDE SEQUENCE [LARGE SCALE GENOMIC DNA]</scope>
    <source>
        <strain evidence="2 3">Pla175</strain>
    </source>
</reference>
<dbReference type="EMBL" id="CP036291">
    <property type="protein sequence ID" value="QDU89043.1"/>
    <property type="molecule type" value="Genomic_DNA"/>
</dbReference>
<evidence type="ECO:0000313" key="3">
    <source>
        <dbReference type="Proteomes" id="UP000317429"/>
    </source>
</evidence>
<dbReference type="InterPro" id="IPR048551">
    <property type="entry name" value="DACNV"/>
</dbReference>
<protein>
    <recommendedName>
        <fullName evidence="1">Probable sensor domain-containing protein</fullName>
    </recommendedName>
</protein>
<evidence type="ECO:0000313" key="2">
    <source>
        <dbReference type="EMBL" id="QDU89043.1"/>
    </source>
</evidence>